<dbReference type="AlphaFoldDB" id="A0A366WW22"/>
<evidence type="ECO:0000313" key="2">
    <source>
        <dbReference type="EMBL" id="RBW54191.1"/>
    </source>
</evidence>
<reference evidence="2 3" key="1">
    <citation type="submission" date="2018-07" db="EMBL/GenBank/DDBJ databases">
        <title>Modular assembly of carbohydrate-degrading microbial communities in the ocean.</title>
        <authorList>
            <person name="Enke T.N."/>
            <person name="Datta M.S."/>
            <person name="Schwartzman J.A."/>
            <person name="Cermak N."/>
            <person name="Schmitz D.A."/>
            <person name="Barrere J."/>
            <person name="Cordero O.X."/>
        </authorList>
    </citation>
    <scope>NUCLEOTIDE SEQUENCE [LARGE SCALE GENOMIC DNA]</scope>
    <source>
        <strain evidence="2 3">C3M10</strain>
    </source>
</reference>
<gene>
    <name evidence="2" type="ORF">DS909_12445</name>
</gene>
<name>A0A366WW22_9RHOB</name>
<evidence type="ECO:0000256" key="1">
    <source>
        <dbReference type="SAM" id="MobiDB-lite"/>
    </source>
</evidence>
<protein>
    <submittedName>
        <fullName evidence="2">Uncharacterized protein</fullName>
    </submittedName>
</protein>
<evidence type="ECO:0000313" key="3">
    <source>
        <dbReference type="Proteomes" id="UP000252706"/>
    </source>
</evidence>
<organism evidence="2 3">
    <name type="scientific">Phaeobacter gallaeciensis</name>
    <dbReference type="NCBI Taxonomy" id="60890"/>
    <lineage>
        <taxon>Bacteria</taxon>
        <taxon>Pseudomonadati</taxon>
        <taxon>Pseudomonadota</taxon>
        <taxon>Alphaproteobacteria</taxon>
        <taxon>Rhodobacterales</taxon>
        <taxon>Roseobacteraceae</taxon>
        <taxon>Phaeobacter</taxon>
    </lineage>
</organism>
<comment type="caution">
    <text evidence="2">The sequence shown here is derived from an EMBL/GenBank/DDBJ whole genome shotgun (WGS) entry which is preliminary data.</text>
</comment>
<dbReference type="RefSeq" id="WP_181824671.1">
    <property type="nucleotide sequence ID" value="NZ_QOCE01000032.1"/>
</dbReference>
<proteinExistence type="predicted"/>
<dbReference type="Proteomes" id="UP000252706">
    <property type="component" value="Unassembled WGS sequence"/>
</dbReference>
<feature type="compositionally biased region" description="Acidic residues" evidence="1">
    <location>
        <begin position="40"/>
        <end position="57"/>
    </location>
</feature>
<feature type="region of interest" description="Disordered" evidence="1">
    <location>
        <begin position="1"/>
        <end position="70"/>
    </location>
</feature>
<accession>A0A366WW22</accession>
<feature type="non-terminal residue" evidence="2">
    <location>
        <position position="70"/>
    </location>
</feature>
<dbReference type="EMBL" id="QOCE01000032">
    <property type="protein sequence ID" value="RBW54191.1"/>
    <property type="molecule type" value="Genomic_DNA"/>
</dbReference>
<sequence>MANKKNTDLETDADAKQDVPETDVSDAENVVINEDRPDLQDDAQDAAESESPVDGDSEQGAAPSEAEAEA</sequence>
<feature type="compositionally biased region" description="Basic and acidic residues" evidence="1">
    <location>
        <begin position="1"/>
        <end position="19"/>
    </location>
</feature>